<dbReference type="AlphaFoldDB" id="A6JYD2"/>
<protein>
    <submittedName>
        <fullName evidence="1">RCG22781, isoform CRA_a</fullName>
    </submittedName>
</protein>
<dbReference type="InterPro" id="IPR037069">
    <property type="entry name" value="AcylCoA_DH/ox_N_sf"/>
</dbReference>
<dbReference type="Proteomes" id="UP000234681">
    <property type="component" value="Chromosome 8"/>
</dbReference>
<sequence>MLRTGSRRLGCLRAALQSLAQTDHRSITFCIDPSLGLNEEQKGFQKVAFDFAAREMAPNMAEWDQKVGVFSWLDVPSNAAYNDLSPCLYSPNCSVSGLYPPTLPVSVKTGGR</sequence>
<gene>
    <name evidence="1" type="ORF">rCG_22781</name>
</gene>
<dbReference type="EMBL" id="CH474007">
    <property type="protein sequence ID" value="EDL83343.1"/>
    <property type="molecule type" value="Genomic_DNA"/>
</dbReference>
<evidence type="ECO:0000313" key="2">
    <source>
        <dbReference type="Proteomes" id="UP000234681"/>
    </source>
</evidence>
<name>A6JYD2_RAT</name>
<dbReference type="GO" id="GO:0050660">
    <property type="term" value="F:flavin adenine dinucleotide binding"/>
    <property type="evidence" value="ECO:0007669"/>
    <property type="project" value="InterPro"/>
</dbReference>
<evidence type="ECO:0000313" key="1">
    <source>
        <dbReference type="EMBL" id="EDL83343.1"/>
    </source>
</evidence>
<reference evidence="1 2" key="1">
    <citation type="submission" date="2005-09" db="EMBL/GenBank/DDBJ databases">
        <authorList>
            <person name="Mural R.J."/>
            <person name="Li P.W."/>
            <person name="Adams M.D."/>
            <person name="Amanatides P.G."/>
            <person name="Baden-Tillson H."/>
            <person name="Barnstead M."/>
            <person name="Chin S.H."/>
            <person name="Dew I."/>
            <person name="Evans C.A."/>
            <person name="Ferriera S."/>
            <person name="Flanigan M."/>
            <person name="Fosler C."/>
            <person name="Glodek A."/>
            <person name="Gu Z."/>
            <person name="Holt R.A."/>
            <person name="Jennings D."/>
            <person name="Kraft C.L."/>
            <person name="Lu F."/>
            <person name="Nguyen T."/>
            <person name="Nusskern D.R."/>
            <person name="Pfannkoch C.M."/>
            <person name="Sitter C."/>
            <person name="Sutton G.G."/>
            <person name="Venter J.C."/>
            <person name="Wang Z."/>
            <person name="Woodage T."/>
            <person name="Zheng X.H."/>
            <person name="Zhong F."/>
        </authorList>
    </citation>
    <scope>NUCLEOTIDE SEQUENCE [LARGE SCALE GENOMIC DNA]</scope>
    <source>
        <strain>BN</strain>
        <strain evidence="2">Sprague-Dawley</strain>
    </source>
</reference>
<dbReference type="Gene3D" id="1.10.540.10">
    <property type="entry name" value="Acyl-CoA dehydrogenase/oxidase, N-terminal domain"/>
    <property type="match status" value="1"/>
</dbReference>
<accession>A6JYD2</accession>
<proteinExistence type="predicted"/>
<dbReference type="GO" id="GO:0016627">
    <property type="term" value="F:oxidoreductase activity, acting on the CH-CH group of donors"/>
    <property type="evidence" value="ECO:0007669"/>
    <property type="project" value="InterPro"/>
</dbReference>
<organism evidence="1 2">
    <name type="scientific">Rattus norvegicus</name>
    <name type="common">Rat</name>
    <dbReference type="NCBI Taxonomy" id="10116"/>
    <lineage>
        <taxon>Eukaryota</taxon>
        <taxon>Metazoa</taxon>
        <taxon>Chordata</taxon>
        <taxon>Craniata</taxon>
        <taxon>Vertebrata</taxon>
        <taxon>Euteleostomi</taxon>
        <taxon>Mammalia</taxon>
        <taxon>Eutheria</taxon>
        <taxon>Euarchontoglires</taxon>
        <taxon>Glires</taxon>
        <taxon>Rodentia</taxon>
        <taxon>Myomorpha</taxon>
        <taxon>Muroidea</taxon>
        <taxon>Muridae</taxon>
        <taxon>Murinae</taxon>
        <taxon>Rattus</taxon>
    </lineage>
</organism>